<dbReference type="PROSITE" id="PS00688">
    <property type="entry name" value="SIGMA54_INTERACT_3"/>
    <property type="match status" value="1"/>
</dbReference>
<feature type="domain" description="Response regulatory" evidence="8">
    <location>
        <begin position="10"/>
        <end position="126"/>
    </location>
</feature>
<keyword evidence="4" id="KW-0238">DNA-binding</keyword>
<dbReference type="Pfam" id="PF00072">
    <property type="entry name" value="Response_reg"/>
    <property type="match status" value="1"/>
</dbReference>
<dbReference type="InterPro" id="IPR025662">
    <property type="entry name" value="Sigma_54_int_dom_ATP-bd_1"/>
</dbReference>
<dbReference type="SUPFAM" id="SSF52540">
    <property type="entry name" value="P-loop containing nucleoside triphosphate hydrolases"/>
    <property type="match status" value="1"/>
</dbReference>
<dbReference type="Gene3D" id="1.10.8.60">
    <property type="match status" value="1"/>
</dbReference>
<evidence type="ECO:0000256" key="3">
    <source>
        <dbReference type="ARBA" id="ARBA00023015"/>
    </source>
</evidence>
<dbReference type="InterPro" id="IPR027417">
    <property type="entry name" value="P-loop_NTPase"/>
</dbReference>
<gene>
    <name evidence="9" type="ORF">SE37_14245</name>
</gene>
<dbReference type="InterPro" id="IPR025943">
    <property type="entry name" value="Sigma_54_int_dom_ATP-bd_2"/>
</dbReference>
<evidence type="ECO:0000259" key="8">
    <source>
        <dbReference type="PROSITE" id="PS50110"/>
    </source>
</evidence>
<comment type="caution">
    <text evidence="9">The sequence shown here is derived from an EMBL/GenBank/DDBJ whole genome shotgun (WGS) entry which is preliminary data.</text>
</comment>
<keyword evidence="10" id="KW-1185">Reference proteome</keyword>
<dbReference type="PROSITE" id="PS50110">
    <property type="entry name" value="RESPONSE_REGULATORY"/>
    <property type="match status" value="1"/>
</dbReference>
<dbReference type="CDD" id="cd00156">
    <property type="entry name" value="REC"/>
    <property type="match status" value="1"/>
</dbReference>
<name>A0A0C1TWA9_9BACT</name>
<dbReference type="Gene3D" id="3.40.50.2300">
    <property type="match status" value="1"/>
</dbReference>
<organism evidence="9 10">
    <name type="scientific">Geobacter soli</name>
    <dbReference type="NCBI Taxonomy" id="1510391"/>
    <lineage>
        <taxon>Bacteria</taxon>
        <taxon>Pseudomonadati</taxon>
        <taxon>Thermodesulfobacteriota</taxon>
        <taxon>Desulfuromonadia</taxon>
        <taxon>Geobacterales</taxon>
        <taxon>Geobacteraceae</taxon>
        <taxon>Geobacter</taxon>
    </lineage>
</organism>
<dbReference type="InterPro" id="IPR025944">
    <property type="entry name" value="Sigma_54_int_dom_CS"/>
</dbReference>
<dbReference type="RefSeq" id="WP_039647425.1">
    <property type="nucleotide sequence ID" value="NZ_JXBL01000001.1"/>
</dbReference>
<evidence type="ECO:0000259" key="7">
    <source>
        <dbReference type="PROSITE" id="PS50045"/>
    </source>
</evidence>
<dbReference type="InterPro" id="IPR058031">
    <property type="entry name" value="AAA_lid_NorR"/>
</dbReference>
<dbReference type="Proteomes" id="UP000031433">
    <property type="component" value="Unassembled WGS sequence"/>
</dbReference>
<evidence type="ECO:0000256" key="6">
    <source>
        <dbReference type="PROSITE-ProRule" id="PRU00169"/>
    </source>
</evidence>
<reference evidence="9 10" key="1">
    <citation type="submission" date="2015-01" db="EMBL/GenBank/DDBJ databases">
        <title>Genome sequence of the anaerobic bacterium Geobacter soli GSS01, a dissimilatory Fe(III) reducer from soil.</title>
        <authorList>
            <person name="Yang G."/>
            <person name="Zhou S."/>
        </authorList>
    </citation>
    <scope>NUCLEOTIDE SEQUENCE [LARGE SCALE GENOMIC DNA]</scope>
    <source>
        <strain evidence="9 10">GSS01</strain>
    </source>
</reference>
<dbReference type="InterPro" id="IPR001789">
    <property type="entry name" value="Sig_transdc_resp-reg_receiver"/>
</dbReference>
<dbReference type="InterPro" id="IPR011006">
    <property type="entry name" value="CheY-like_superfamily"/>
</dbReference>
<keyword evidence="2" id="KW-0067">ATP-binding</keyword>
<evidence type="ECO:0000313" key="9">
    <source>
        <dbReference type="EMBL" id="KIE43703.1"/>
    </source>
</evidence>
<dbReference type="SUPFAM" id="SSF52172">
    <property type="entry name" value="CheY-like"/>
    <property type="match status" value="1"/>
</dbReference>
<dbReference type="EMBL" id="JXBL01000001">
    <property type="protein sequence ID" value="KIE43703.1"/>
    <property type="molecule type" value="Genomic_DNA"/>
</dbReference>
<dbReference type="SUPFAM" id="SSF46689">
    <property type="entry name" value="Homeodomain-like"/>
    <property type="match status" value="1"/>
</dbReference>
<sequence length="490" mass="54576">MSPEKYPPTPILLVDDEAAWLRSLSLTLREATGIDNIIRCSDSRQVMAILRGTEVSLILLDLTMPYFSGTELLQMIGQEYPDIPVIVLSGLNQVETAVRCMQLGAFDYYVKTVEKERLITGIQRAFSMQEMRNENRSLKARFLDDHLAHPDAFAEIMTASKKMRAVFQYCEAVAQSSEPILITGESGVGKELIARAVHRIRCPGGPWVAVNAAGLDDTIFADTLFGHARGAFTGAERDRRGMIEEAAGGTLFLDEIGDLSHVSQVKLLRLLQEGEFFPIGSDTPRKLRAKLVFATNHDLSGKSGSNGFRKDLYYRLNAHQVQIPPLRERFEDLPLLIDHFLSEAAEALGKRSPTPPRELATLLSIYSFPGNIRELRAMIYDAVSRHRSHVLSLDSFKEKIGYSTDLPSPAPDTEIIFPERLPTLEEGRHRLVMEAVRRARGNQTLAAAMLGITRQALAKRLKQFPDATPVSPVRAAGSGRERVLQFFPAH</sequence>
<feature type="modified residue" description="4-aspartylphosphate" evidence="6">
    <location>
        <position position="61"/>
    </location>
</feature>
<evidence type="ECO:0000256" key="4">
    <source>
        <dbReference type="ARBA" id="ARBA00023125"/>
    </source>
</evidence>
<dbReference type="PROSITE" id="PS50045">
    <property type="entry name" value="SIGMA54_INTERACT_4"/>
    <property type="match status" value="1"/>
</dbReference>
<dbReference type="PANTHER" id="PTHR32071:SF13">
    <property type="entry name" value="RESPONSE REGULATOR HSFA"/>
    <property type="match status" value="1"/>
</dbReference>
<keyword evidence="6" id="KW-0597">Phosphoprotein</keyword>
<feature type="domain" description="Sigma-54 factor interaction" evidence="7">
    <location>
        <begin position="156"/>
        <end position="384"/>
    </location>
</feature>
<dbReference type="Pfam" id="PF25601">
    <property type="entry name" value="AAA_lid_14"/>
    <property type="match status" value="1"/>
</dbReference>
<accession>A0A0C1TWA9</accession>
<dbReference type="InterPro" id="IPR002078">
    <property type="entry name" value="Sigma_54_int"/>
</dbReference>
<protein>
    <submittedName>
        <fullName evidence="9">Chemotaxis protein CheY</fullName>
    </submittedName>
</protein>
<dbReference type="GO" id="GO:0000160">
    <property type="term" value="P:phosphorelay signal transduction system"/>
    <property type="evidence" value="ECO:0007669"/>
    <property type="project" value="InterPro"/>
</dbReference>
<keyword evidence="5" id="KW-0804">Transcription</keyword>
<evidence type="ECO:0000256" key="2">
    <source>
        <dbReference type="ARBA" id="ARBA00022840"/>
    </source>
</evidence>
<dbReference type="CDD" id="cd00009">
    <property type="entry name" value="AAA"/>
    <property type="match status" value="1"/>
</dbReference>
<dbReference type="InterPro" id="IPR003593">
    <property type="entry name" value="AAA+_ATPase"/>
</dbReference>
<dbReference type="PROSITE" id="PS00675">
    <property type="entry name" value="SIGMA54_INTERACT_1"/>
    <property type="match status" value="1"/>
</dbReference>
<dbReference type="GO" id="GO:0006355">
    <property type="term" value="P:regulation of DNA-templated transcription"/>
    <property type="evidence" value="ECO:0007669"/>
    <property type="project" value="InterPro"/>
</dbReference>
<dbReference type="Gene3D" id="3.40.50.300">
    <property type="entry name" value="P-loop containing nucleotide triphosphate hydrolases"/>
    <property type="match status" value="1"/>
</dbReference>
<dbReference type="AlphaFoldDB" id="A0A0C1TWA9"/>
<dbReference type="Pfam" id="PF00158">
    <property type="entry name" value="Sigma54_activat"/>
    <property type="match status" value="1"/>
</dbReference>
<proteinExistence type="predicted"/>
<dbReference type="PROSITE" id="PS00676">
    <property type="entry name" value="SIGMA54_INTERACT_2"/>
    <property type="match status" value="1"/>
</dbReference>
<dbReference type="SMART" id="SM00448">
    <property type="entry name" value="REC"/>
    <property type="match status" value="1"/>
</dbReference>
<dbReference type="Pfam" id="PF02954">
    <property type="entry name" value="HTH_8"/>
    <property type="match status" value="1"/>
</dbReference>
<dbReference type="FunFam" id="3.40.50.300:FF:000006">
    <property type="entry name" value="DNA-binding transcriptional regulator NtrC"/>
    <property type="match status" value="1"/>
</dbReference>
<dbReference type="InterPro" id="IPR009057">
    <property type="entry name" value="Homeodomain-like_sf"/>
</dbReference>
<dbReference type="PRINTS" id="PR01590">
    <property type="entry name" value="HTHFIS"/>
</dbReference>
<dbReference type="GO" id="GO:0005524">
    <property type="term" value="F:ATP binding"/>
    <property type="evidence" value="ECO:0007669"/>
    <property type="project" value="UniProtKB-KW"/>
</dbReference>
<evidence type="ECO:0000256" key="1">
    <source>
        <dbReference type="ARBA" id="ARBA00022741"/>
    </source>
</evidence>
<dbReference type="Gene3D" id="1.10.10.60">
    <property type="entry name" value="Homeodomain-like"/>
    <property type="match status" value="1"/>
</dbReference>
<dbReference type="PANTHER" id="PTHR32071">
    <property type="entry name" value="TRANSCRIPTIONAL REGULATORY PROTEIN"/>
    <property type="match status" value="1"/>
</dbReference>
<dbReference type="GO" id="GO:0043565">
    <property type="term" value="F:sequence-specific DNA binding"/>
    <property type="evidence" value="ECO:0007669"/>
    <property type="project" value="InterPro"/>
</dbReference>
<evidence type="ECO:0000313" key="10">
    <source>
        <dbReference type="Proteomes" id="UP000031433"/>
    </source>
</evidence>
<keyword evidence="1" id="KW-0547">Nucleotide-binding</keyword>
<keyword evidence="3" id="KW-0805">Transcription regulation</keyword>
<dbReference type="InterPro" id="IPR002197">
    <property type="entry name" value="HTH_Fis"/>
</dbReference>
<evidence type="ECO:0000256" key="5">
    <source>
        <dbReference type="ARBA" id="ARBA00023163"/>
    </source>
</evidence>
<dbReference type="SMART" id="SM00382">
    <property type="entry name" value="AAA"/>
    <property type="match status" value="1"/>
</dbReference>